<dbReference type="SUPFAM" id="SSF53720">
    <property type="entry name" value="ALDH-like"/>
    <property type="match status" value="1"/>
</dbReference>
<dbReference type="PANTHER" id="PTHR43570:SF16">
    <property type="entry name" value="ALDEHYDE DEHYDROGENASE TYPE III, ISOFORM Q"/>
    <property type="match status" value="1"/>
</dbReference>
<evidence type="ECO:0000256" key="2">
    <source>
        <dbReference type="ARBA" id="ARBA00023002"/>
    </source>
</evidence>
<sequence>MSAVNDHVDATAVVEPAEVLKRQRSSFVADGPPDLALRRNRIDRLVALVVDNADAFVDALVDDFGSKSRLGTVSTEIVGAIAQIEHTRSHLRRWMRDTTLLRVARVAGLRAEVQPTPLGVVGIIGPWNFPLHLVILPCAAAFAAGNRVMIKMSEVTPATADLLRRLAPRYFDATELAVVTGGADVAAAFAALPFDHLFFTGSSDVGKLVQRAAAQNLVPVTLELGGKNPVVVAPDADIDRAARRIALGRMVNGGQVCICPDQVFVPEDRAEQFVAAAKATLARAFPSIVADPEYPAVVNRANYERILDLIEDARRRGAFIDSVVPPGEHLPDPVARKIAPTIVRGVDDAMAIAREEIFGPVLVVRPYTRLADVIDHVNAGPAPLVTYWFGSDGSDFRDYLRRTRSGGVARNEFGLQMLPSGAPFGGVGNSGMGAYHGKAGFDTFSHRRTVVGSDLPFMLTTSSAVQPFGRGARTIVDVTMRVARWRLRRRLGDNWLLGEGDSR</sequence>
<name>A0ABW4P4Y3_9NOCA</name>
<evidence type="ECO:0000259" key="6">
    <source>
        <dbReference type="Pfam" id="PF00171"/>
    </source>
</evidence>
<dbReference type="Pfam" id="PF00171">
    <property type="entry name" value="Aldedh"/>
    <property type="match status" value="1"/>
</dbReference>
<evidence type="ECO:0000256" key="5">
    <source>
        <dbReference type="RuleBase" id="RU003345"/>
    </source>
</evidence>
<dbReference type="PANTHER" id="PTHR43570">
    <property type="entry name" value="ALDEHYDE DEHYDROGENASE"/>
    <property type="match status" value="1"/>
</dbReference>
<dbReference type="Proteomes" id="UP001597286">
    <property type="component" value="Unassembled WGS sequence"/>
</dbReference>
<dbReference type="PROSITE" id="PS00687">
    <property type="entry name" value="ALDEHYDE_DEHYDR_GLU"/>
    <property type="match status" value="1"/>
</dbReference>
<dbReference type="InterPro" id="IPR029510">
    <property type="entry name" value="Ald_DH_CS_GLU"/>
</dbReference>
<protein>
    <recommendedName>
        <fullName evidence="3">Aldehyde dehydrogenase</fullName>
    </recommendedName>
</protein>
<dbReference type="PIRSF" id="PIRSF036492">
    <property type="entry name" value="ALDH"/>
    <property type="match status" value="1"/>
</dbReference>
<comment type="similarity">
    <text evidence="1 3 5">Belongs to the aldehyde dehydrogenase family.</text>
</comment>
<proteinExistence type="inferred from homology"/>
<evidence type="ECO:0000313" key="8">
    <source>
        <dbReference type="Proteomes" id="UP001597286"/>
    </source>
</evidence>
<gene>
    <name evidence="7" type="ORF">ACFSJG_15095</name>
</gene>
<dbReference type="InterPro" id="IPR016162">
    <property type="entry name" value="Ald_DH_N"/>
</dbReference>
<dbReference type="Gene3D" id="3.40.605.10">
    <property type="entry name" value="Aldehyde Dehydrogenase, Chain A, domain 1"/>
    <property type="match status" value="1"/>
</dbReference>
<feature type="active site" evidence="4">
    <location>
        <position position="223"/>
    </location>
</feature>
<dbReference type="EMBL" id="JBHUFB010000012">
    <property type="protein sequence ID" value="MFD1813546.1"/>
    <property type="molecule type" value="Genomic_DNA"/>
</dbReference>
<organism evidence="7 8">
    <name type="scientific">Rhodococcus gannanensis</name>
    <dbReference type="NCBI Taxonomy" id="1960308"/>
    <lineage>
        <taxon>Bacteria</taxon>
        <taxon>Bacillati</taxon>
        <taxon>Actinomycetota</taxon>
        <taxon>Actinomycetes</taxon>
        <taxon>Mycobacteriales</taxon>
        <taxon>Nocardiaceae</taxon>
        <taxon>Rhodococcus</taxon>
    </lineage>
</organism>
<evidence type="ECO:0000256" key="3">
    <source>
        <dbReference type="PIRNR" id="PIRNR036492"/>
    </source>
</evidence>
<evidence type="ECO:0000256" key="1">
    <source>
        <dbReference type="ARBA" id="ARBA00009986"/>
    </source>
</evidence>
<evidence type="ECO:0000313" key="7">
    <source>
        <dbReference type="EMBL" id="MFD1813546.1"/>
    </source>
</evidence>
<dbReference type="InterPro" id="IPR016161">
    <property type="entry name" value="Ald_DH/histidinol_DH"/>
</dbReference>
<reference evidence="8" key="1">
    <citation type="journal article" date="2019" name="Int. J. Syst. Evol. Microbiol.">
        <title>The Global Catalogue of Microorganisms (GCM) 10K type strain sequencing project: providing services to taxonomists for standard genome sequencing and annotation.</title>
        <authorList>
            <consortium name="The Broad Institute Genomics Platform"/>
            <consortium name="The Broad Institute Genome Sequencing Center for Infectious Disease"/>
            <person name="Wu L."/>
            <person name="Ma J."/>
        </authorList>
    </citation>
    <scope>NUCLEOTIDE SEQUENCE [LARGE SCALE GENOMIC DNA]</scope>
    <source>
        <strain evidence="8">DT72</strain>
    </source>
</reference>
<feature type="domain" description="Aldehyde dehydrogenase" evidence="6">
    <location>
        <begin position="37"/>
        <end position="450"/>
    </location>
</feature>
<keyword evidence="2 3" id="KW-0560">Oxidoreductase</keyword>
<keyword evidence="8" id="KW-1185">Reference proteome</keyword>
<evidence type="ECO:0000256" key="4">
    <source>
        <dbReference type="PROSITE-ProRule" id="PRU10007"/>
    </source>
</evidence>
<dbReference type="InterPro" id="IPR016163">
    <property type="entry name" value="Ald_DH_C"/>
</dbReference>
<dbReference type="Gene3D" id="3.40.309.10">
    <property type="entry name" value="Aldehyde Dehydrogenase, Chain A, domain 2"/>
    <property type="match status" value="1"/>
</dbReference>
<dbReference type="RefSeq" id="WP_378486055.1">
    <property type="nucleotide sequence ID" value="NZ_JBHUFB010000012.1"/>
</dbReference>
<dbReference type="InterPro" id="IPR015590">
    <property type="entry name" value="Aldehyde_DH_dom"/>
</dbReference>
<accession>A0ABW4P4Y3</accession>
<dbReference type="InterPro" id="IPR012394">
    <property type="entry name" value="Aldehyde_DH_NAD(P)"/>
</dbReference>
<comment type="caution">
    <text evidence="7">The sequence shown here is derived from an EMBL/GenBank/DDBJ whole genome shotgun (WGS) entry which is preliminary data.</text>
</comment>